<dbReference type="EMBL" id="JBHUDL010000010">
    <property type="protein sequence ID" value="MFD1634827.1"/>
    <property type="molecule type" value="Genomic_DNA"/>
</dbReference>
<dbReference type="InterPro" id="IPR001279">
    <property type="entry name" value="Metallo-B-lactamas"/>
</dbReference>
<evidence type="ECO:0000259" key="2">
    <source>
        <dbReference type="SMART" id="SM00849"/>
    </source>
</evidence>
<reference evidence="3 4" key="1">
    <citation type="journal article" date="2019" name="Int. J. Syst. Evol. Microbiol.">
        <title>The Global Catalogue of Microorganisms (GCM) 10K type strain sequencing project: providing services to taxonomists for standard genome sequencing and annotation.</title>
        <authorList>
            <consortium name="The Broad Institute Genomics Platform"/>
            <consortium name="The Broad Institute Genome Sequencing Center for Infectious Disease"/>
            <person name="Wu L."/>
            <person name="Ma J."/>
        </authorList>
    </citation>
    <scope>NUCLEOTIDE SEQUENCE [LARGE SCALE GENOMIC DNA]</scope>
    <source>
        <strain evidence="3 4">CGMCC 1.10594</strain>
    </source>
</reference>
<sequence>MTRTVTRVPVSTDTSAPGGRTNAYLVDDPAGALLVDPAGRTDDLDAAVADREVAHVAITHAHPDHVDGAATYAAETGATLWARRGREARFAAATGHPPDRTFTEGDRVGAVTVVDTPGHAPDHVAFATDAGILSGDLAVATGSVAVAAPEGDLRAYLVALRRLLARDPPRLFPGHGPVIDDPRATLERLYFHRLDRERRVERAVRAGADSVDAVVDAAYDRELGDHRPLAAATVRAHLDKLAVEGRVRFDAETGGVAPR</sequence>
<keyword evidence="4" id="KW-1185">Reference proteome</keyword>
<name>A0ABD6D2K3_9EURY</name>
<feature type="domain" description="Metallo-beta-lactamase" evidence="2">
    <location>
        <begin position="20"/>
        <end position="175"/>
    </location>
</feature>
<comment type="caution">
    <text evidence="3">The sequence shown here is derived from an EMBL/GenBank/DDBJ whole genome shotgun (WGS) entry which is preliminary data.</text>
</comment>
<protein>
    <submittedName>
        <fullName evidence="3">MBL fold metallo-hydrolase</fullName>
    </submittedName>
</protein>
<dbReference type="InterPro" id="IPR036866">
    <property type="entry name" value="RibonucZ/Hydroxyglut_hydro"/>
</dbReference>
<evidence type="ECO:0000313" key="4">
    <source>
        <dbReference type="Proteomes" id="UP001597075"/>
    </source>
</evidence>
<organism evidence="3 4">
    <name type="scientific">Haloplanus ruber</name>
    <dbReference type="NCBI Taxonomy" id="869892"/>
    <lineage>
        <taxon>Archaea</taxon>
        <taxon>Methanobacteriati</taxon>
        <taxon>Methanobacteriota</taxon>
        <taxon>Stenosarchaea group</taxon>
        <taxon>Halobacteria</taxon>
        <taxon>Halobacteriales</taxon>
        <taxon>Haloferacaceae</taxon>
        <taxon>Haloplanus</taxon>
    </lineage>
</organism>
<evidence type="ECO:0000256" key="1">
    <source>
        <dbReference type="SAM" id="MobiDB-lite"/>
    </source>
</evidence>
<dbReference type="InterPro" id="IPR036388">
    <property type="entry name" value="WH-like_DNA-bd_sf"/>
</dbReference>
<feature type="compositionally biased region" description="Polar residues" evidence="1">
    <location>
        <begin position="1"/>
        <end position="15"/>
    </location>
</feature>
<dbReference type="SUPFAM" id="SSF56281">
    <property type="entry name" value="Metallo-hydrolase/oxidoreductase"/>
    <property type="match status" value="1"/>
</dbReference>
<dbReference type="Gene3D" id="3.60.15.10">
    <property type="entry name" value="Ribonuclease Z/Hydroxyacylglutathione hydrolase-like"/>
    <property type="match status" value="1"/>
</dbReference>
<dbReference type="Proteomes" id="UP001597075">
    <property type="component" value="Unassembled WGS sequence"/>
</dbReference>
<evidence type="ECO:0000313" key="3">
    <source>
        <dbReference type="EMBL" id="MFD1634827.1"/>
    </source>
</evidence>
<dbReference type="PANTHER" id="PTHR23131:SF0">
    <property type="entry name" value="ENDORIBONUCLEASE LACTB2"/>
    <property type="match status" value="1"/>
</dbReference>
<gene>
    <name evidence="3" type="ORF">ACFSBJ_13935</name>
</gene>
<dbReference type="AlphaFoldDB" id="A0ABD6D2K3"/>
<dbReference type="Pfam" id="PF00753">
    <property type="entry name" value="Lactamase_B"/>
    <property type="match status" value="1"/>
</dbReference>
<dbReference type="Gene3D" id="1.10.10.10">
    <property type="entry name" value="Winged helix-like DNA-binding domain superfamily/Winged helix DNA-binding domain"/>
    <property type="match status" value="1"/>
</dbReference>
<dbReference type="InterPro" id="IPR050662">
    <property type="entry name" value="Sec-metab_biosynth-thioest"/>
</dbReference>
<dbReference type="InterPro" id="IPR041516">
    <property type="entry name" value="LACTB2_WH"/>
</dbReference>
<accession>A0ABD6D2K3</accession>
<dbReference type="SMART" id="SM00849">
    <property type="entry name" value="Lactamase_B"/>
    <property type="match status" value="1"/>
</dbReference>
<feature type="region of interest" description="Disordered" evidence="1">
    <location>
        <begin position="1"/>
        <end position="23"/>
    </location>
</feature>
<dbReference type="PANTHER" id="PTHR23131">
    <property type="entry name" value="ENDORIBONUCLEASE LACTB2"/>
    <property type="match status" value="1"/>
</dbReference>
<proteinExistence type="predicted"/>
<dbReference type="Pfam" id="PF17778">
    <property type="entry name" value="WHD_BLACT"/>
    <property type="match status" value="1"/>
</dbReference>
<dbReference type="RefSeq" id="WP_256405063.1">
    <property type="nucleotide sequence ID" value="NZ_CP187151.1"/>
</dbReference>